<feature type="non-terminal residue" evidence="2">
    <location>
        <position position="1"/>
    </location>
</feature>
<proteinExistence type="predicted"/>
<dbReference type="AlphaFoldDB" id="X0T2L0"/>
<dbReference type="PROSITE" id="PS50801">
    <property type="entry name" value="STAS"/>
    <property type="match status" value="1"/>
</dbReference>
<dbReference type="InterPro" id="IPR036513">
    <property type="entry name" value="STAS_dom_sf"/>
</dbReference>
<accession>X0T2L0</accession>
<dbReference type="InterPro" id="IPR002645">
    <property type="entry name" value="STAS_dom"/>
</dbReference>
<dbReference type="Pfam" id="PF01740">
    <property type="entry name" value="STAS"/>
    <property type="match status" value="1"/>
</dbReference>
<comment type="caution">
    <text evidence="2">The sequence shown here is derived from an EMBL/GenBank/DDBJ whole genome shotgun (WGS) entry which is preliminary data.</text>
</comment>
<evidence type="ECO:0000313" key="2">
    <source>
        <dbReference type="EMBL" id="GAF70290.1"/>
    </source>
</evidence>
<evidence type="ECO:0000259" key="1">
    <source>
        <dbReference type="PROSITE" id="PS50801"/>
    </source>
</evidence>
<name>X0T2L0_9ZZZZ</name>
<dbReference type="Gene3D" id="3.30.750.24">
    <property type="entry name" value="STAS domain"/>
    <property type="match status" value="1"/>
</dbReference>
<dbReference type="SUPFAM" id="SSF52091">
    <property type="entry name" value="SpoIIaa-like"/>
    <property type="match status" value="1"/>
</dbReference>
<feature type="domain" description="STAS" evidence="1">
    <location>
        <begin position="13"/>
        <end position="97"/>
    </location>
</feature>
<gene>
    <name evidence="2" type="ORF">S01H1_10258</name>
</gene>
<dbReference type="EMBL" id="BARS01005240">
    <property type="protein sequence ID" value="GAF70290.1"/>
    <property type="molecule type" value="Genomic_DNA"/>
</dbReference>
<sequence length="100" mass="10067">ISGAVDVGPEELERLSRMLDGLVAEGVRYLIVDLSGTEFLVSRALGELLTTTVRLRSRGGDVAIAGASGAVAAAAVKAGVGGMIQLCESAEAAVEAVTIP</sequence>
<reference evidence="2" key="1">
    <citation type="journal article" date="2014" name="Front. Microbiol.">
        <title>High frequency of phylogenetically diverse reductive dehalogenase-homologous genes in deep subseafloor sedimentary metagenomes.</title>
        <authorList>
            <person name="Kawai M."/>
            <person name="Futagami T."/>
            <person name="Toyoda A."/>
            <person name="Takaki Y."/>
            <person name="Nishi S."/>
            <person name="Hori S."/>
            <person name="Arai W."/>
            <person name="Tsubouchi T."/>
            <person name="Morono Y."/>
            <person name="Uchiyama I."/>
            <person name="Ito T."/>
            <person name="Fujiyama A."/>
            <person name="Inagaki F."/>
            <person name="Takami H."/>
        </authorList>
    </citation>
    <scope>NUCLEOTIDE SEQUENCE</scope>
    <source>
        <strain evidence="2">Expedition CK06-06</strain>
    </source>
</reference>
<protein>
    <recommendedName>
        <fullName evidence="1">STAS domain-containing protein</fullName>
    </recommendedName>
</protein>
<organism evidence="2">
    <name type="scientific">marine sediment metagenome</name>
    <dbReference type="NCBI Taxonomy" id="412755"/>
    <lineage>
        <taxon>unclassified sequences</taxon>
        <taxon>metagenomes</taxon>
        <taxon>ecological metagenomes</taxon>
    </lineage>
</organism>